<proteinExistence type="predicted"/>
<feature type="region of interest" description="Disordered" evidence="1">
    <location>
        <begin position="117"/>
        <end position="140"/>
    </location>
</feature>
<evidence type="ECO:0000313" key="2">
    <source>
        <dbReference type="EMBL" id="OAQ90224.1"/>
    </source>
</evidence>
<accession>A0A179HJP5</accession>
<sequence length="140" mass="16043">MHCRPLPPTGADWRARSLGVARARARSRETPLTRWSLLHCDPQLERLAYARRCPSWRVPLQKGGLDTRDVCERARTEGSGCEVQFEPPGRLRLRLLLEPSSNARRPSSPFPAWCCLDDVDRGDDSTNQRRKTGRSRHSRQ</sequence>
<protein>
    <submittedName>
        <fullName evidence="2">Uncharacterized protein</fullName>
    </submittedName>
</protein>
<gene>
    <name evidence="2" type="ORF">VFPFJ_04383</name>
</gene>
<name>A0A179HJP5_PURLI</name>
<feature type="compositionally biased region" description="Basic and acidic residues" evidence="1">
    <location>
        <begin position="118"/>
        <end position="127"/>
    </location>
</feature>
<reference evidence="2 3" key="1">
    <citation type="submission" date="2016-02" db="EMBL/GenBank/DDBJ databases">
        <title>Biosynthesis of antibiotic leucinostatins and their inhibition on Phytophthora in bio-control Purpureocillium lilacinum.</title>
        <authorList>
            <person name="Wang G."/>
            <person name="Liu Z."/>
            <person name="Lin R."/>
            <person name="Li E."/>
            <person name="Mao Z."/>
            <person name="Ling J."/>
            <person name="Yin W."/>
            <person name="Xie B."/>
        </authorList>
    </citation>
    <scope>NUCLEOTIDE SEQUENCE [LARGE SCALE GENOMIC DNA]</scope>
    <source>
        <strain evidence="2">PLFJ-1</strain>
    </source>
</reference>
<dbReference type="AlphaFoldDB" id="A0A179HJP5"/>
<organism evidence="2 3">
    <name type="scientific">Purpureocillium lilacinum</name>
    <name type="common">Paecilomyces lilacinus</name>
    <dbReference type="NCBI Taxonomy" id="33203"/>
    <lineage>
        <taxon>Eukaryota</taxon>
        <taxon>Fungi</taxon>
        <taxon>Dikarya</taxon>
        <taxon>Ascomycota</taxon>
        <taxon>Pezizomycotina</taxon>
        <taxon>Sordariomycetes</taxon>
        <taxon>Hypocreomycetidae</taxon>
        <taxon>Hypocreales</taxon>
        <taxon>Ophiocordycipitaceae</taxon>
        <taxon>Purpureocillium</taxon>
    </lineage>
</organism>
<evidence type="ECO:0000313" key="3">
    <source>
        <dbReference type="Proteomes" id="UP000078340"/>
    </source>
</evidence>
<dbReference type="Proteomes" id="UP000078340">
    <property type="component" value="Unassembled WGS sequence"/>
</dbReference>
<comment type="caution">
    <text evidence="2">The sequence shown here is derived from an EMBL/GenBank/DDBJ whole genome shotgun (WGS) entry which is preliminary data.</text>
</comment>
<feature type="compositionally biased region" description="Basic residues" evidence="1">
    <location>
        <begin position="128"/>
        <end position="140"/>
    </location>
</feature>
<dbReference type="EMBL" id="LSBI01000004">
    <property type="protein sequence ID" value="OAQ90224.1"/>
    <property type="molecule type" value="Genomic_DNA"/>
</dbReference>
<evidence type="ECO:0000256" key="1">
    <source>
        <dbReference type="SAM" id="MobiDB-lite"/>
    </source>
</evidence>